<evidence type="ECO:0000256" key="1">
    <source>
        <dbReference type="SAM" id="Phobius"/>
    </source>
</evidence>
<organism evidence="2 3">
    <name type="scientific">Dickeya phage vB_DsoM_JA13</name>
    <dbReference type="NCBI Taxonomy" id="2283030"/>
    <lineage>
        <taxon>Viruses</taxon>
        <taxon>Duplodnaviria</taxon>
        <taxon>Heunggongvirae</taxon>
        <taxon>Uroviricota</taxon>
        <taxon>Caudoviricetes</taxon>
        <taxon>Salmondvirus</taxon>
        <taxon>Salmondvirus JA11</taxon>
    </lineage>
</organism>
<dbReference type="EMBL" id="MH460460">
    <property type="protein sequence ID" value="AXG66489.1"/>
    <property type="molecule type" value="Genomic_DNA"/>
</dbReference>
<keyword evidence="1" id="KW-1133">Transmembrane helix</keyword>
<protein>
    <submittedName>
        <fullName evidence="2">Uncharacterized protein</fullName>
    </submittedName>
</protein>
<evidence type="ECO:0000313" key="2">
    <source>
        <dbReference type="EMBL" id="AXG66489.1"/>
    </source>
</evidence>
<reference evidence="2 3" key="1">
    <citation type="journal article" date="2018" name="Front. Microbiol.">
        <title>Jumbo Bacteriophages Are Represented Within an Increasing Diversity of Environmental Viruses Infecting the Emerging Phytopathogen, Dickeya solani.</title>
        <authorList>
            <person name="Day A.W."/>
            <person name="Ahn J."/>
            <person name="Salmond G.P.C."/>
        </authorList>
    </citation>
    <scope>NUCLEOTIDE SEQUENCE [LARGE SCALE GENOMIC DNA]</scope>
</reference>
<dbReference type="Proteomes" id="UP000263742">
    <property type="component" value="Segment"/>
</dbReference>
<proteinExistence type="predicted"/>
<name>A0A384ZW73_9CAUD</name>
<gene>
    <name evidence="2" type="ORF">JA13_086</name>
</gene>
<accession>A0A384ZW73</accession>
<sequence length="163" mass="17837">MGALLDLIGQLLGSNTPTILACAGLIVAGAFYYFKVIPSLEELKEYKRKEAEGSLDTSEVSEGLEAIKTLISKLKEENQDAGSVKMLSDVLRATHELERSLNALGRDTQFTNGVVRDLMQSMNDLHTEVSLVRQKLHSISGAIYSTTTGAHDDDRLGDLRSLR</sequence>
<feature type="transmembrane region" description="Helical" evidence="1">
    <location>
        <begin position="12"/>
        <end position="34"/>
    </location>
</feature>
<keyword evidence="1" id="KW-0812">Transmembrane</keyword>
<evidence type="ECO:0000313" key="3">
    <source>
        <dbReference type="Proteomes" id="UP000263742"/>
    </source>
</evidence>
<keyword evidence="1" id="KW-0472">Membrane</keyword>